<feature type="compositionally biased region" description="Basic and acidic residues" evidence="1">
    <location>
        <begin position="1"/>
        <end position="12"/>
    </location>
</feature>
<dbReference type="AlphaFoldDB" id="A0A6A6X500"/>
<organism evidence="2 3">
    <name type="scientific">Melanomma pulvis-pyrius CBS 109.77</name>
    <dbReference type="NCBI Taxonomy" id="1314802"/>
    <lineage>
        <taxon>Eukaryota</taxon>
        <taxon>Fungi</taxon>
        <taxon>Dikarya</taxon>
        <taxon>Ascomycota</taxon>
        <taxon>Pezizomycotina</taxon>
        <taxon>Dothideomycetes</taxon>
        <taxon>Pleosporomycetidae</taxon>
        <taxon>Pleosporales</taxon>
        <taxon>Melanommataceae</taxon>
        <taxon>Melanomma</taxon>
    </lineage>
</organism>
<evidence type="ECO:0000256" key="1">
    <source>
        <dbReference type="SAM" id="MobiDB-lite"/>
    </source>
</evidence>
<protein>
    <submittedName>
        <fullName evidence="2">Uncharacterized protein</fullName>
    </submittedName>
</protein>
<evidence type="ECO:0000313" key="3">
    <source>
        <dbReference type="Proteomes" id="UP000799757"/>
    </source>
</evidence>
<dbReference type="Proteomes" id="UP000799757">
    <property type="component" value="Unassembled WGS sequence"/>
</dbReference>
<gene>
    <name evidence="2" type="ORF">K505DRAFT_363986</name>
</gene>
<feature type="compositionally biased region" description="Low complexity" evidence="1">
    <location>
        <begin position="52"/>
        <end position="64"/>
    </location>
</feature>
<sequence length="150" mass="16095">MAKDTPYDRIHFPSDSPTSSSFSPLTNPSAKSEEPLYTEIRIPLPRIPQPPSSTCKSPPTSTSRSRAHTLASSLSPFHRRRPSSPTATAGKEQEKATSAGTASVMKNLSHRKKRAGTVDALAVIPAVLVLSAELFTPGEEDRKDEVGKGD</sequence>
<reference evidence="2" key="1">
    <citation type="journal article" date="2020" name="Stud. Mycol.">
        <title>101 Dothideomycetes genomes: a test case for predicting lifestyles and emergence of pathogens.</title>
        <authorList>
            <person name="Haridas S."/>
            <person name="Albert R."/>
            <person name="Binder M."/>
            <person name="Bloem J."/>
            <person name="Labutti K."/>
            <person name="Salamov A."/>
            <person name="Andreopoulos B."/>
            <person name="Baker S."/>
            <person name="Barry K."/>
            <person name="Bills G."/>
            <person name="Bluhm B."/>
            <person name="Cannon C."/>
            <person name="Castanera R."/>
            <person name="Culley D."/>
            <person name="Daum C."/>
            <person name="Ezra D."/>
            <person name="Gonzalez J."/>
            <person name="Henrissat B."/>
            <person name="Kuo A."/>
            <person name="Liang C."/>
            <person name="Lipzen A."/>
            <person name="Lutzoni F."/>
            <person name="Magnuson J."/>
            <person name="Mondo S."/>
            <person name="Nolan M."/>
            <person name="Ohm R."/>
            <person name="Pangilinan J."/>
            <person name="Park H.-J."/>
            <person name="Ramirez L."/>
            <person name="Alfaro M."/>
            <person name="Sun H."/>
            <person name="Tritt A."/>
            <person name="Yoshinaga Y."/>
            <person name="Zwiers L.-H."/>
            <person name="Turgeon B."/>
            <person name="Goodwin S."/>
            <person name="Spatafora J."/>
            <person name="Crous P."/>
            <person name="Grigoriev I."/>
        </authorList>
    </citation>
    <scope>NUCLEOTIDE SEQUENCE</scope>
    <source>
        <strain evidence="2">CBS 109.77</strain>
    </source>
</reference>
<name>A0A6A6X500_9PLEO</name>
<feature type="region of interest" description="Disordered" evidence="1">
    <location>
        <begin position="1"/>
        <end position="115"/>
    </location>
</feature>
<dbReference type="EMBL" id="MU002029">
    <property type="protein sequence ID" value="KAF2791244.1"/>
    <property type="molecule type" value="Genomic_DNA"/>
</dbReference>
<feature type="compositionally biased region" description="Polar residues" evidence="1">
    <location>
        <begin position="96"/>
        <end position="106"/>
    </location>
</feature>
<feature type="compositionally biased region" description="Low complexity" evidence="1">
    <location>
        <begin position="13"/>
        <end position="29"/>
    </location>
</feature>
<accession>A0A6A6X500</accession>
<dbReference type="OrthoDB" id="3799784at2759"/>
<evidence type="ECO:0000313" key="2">
    <source>
        <dbReference type="EMBL" id="KAF2791244.1"/>
    </source>
</evidence>
<proteinExistence type="predicted"/>
<keyword evidence="3" id="KW-1185">Reference proteome</keyword>